<dbReference type="HAMAP" id="MF_00236">
    <property type="entry name" value="TatA_E"/>
    <property type="match status" value="1"/>
</dbReference>
<keyword evidence="8 9" id="KW-0472">Membrane</keyword>
<organism evidence="10 11">
    <name type="scientific">Paraoerskovia sediminicola</name>
    <dbReference type="NCBI Taxonomy" id="1138587"/>
    <lineage>
        <taxon>Bacteria</taxon>
        <taxon>Bacillati</taxon>
        <taxon>Actinomycetota</taxon>
        <taxon>Actinomycetes</taxon>
        <taxon>Micrococcales</taxon>
        <taxon>Cellulomonadaceae</taxon>
        <taxon>Paraoerskovia</taxon>
    </lineage>
</organism>
<dbReference type="NCBIfam" id="NF001854">
    <property type="entry name" value="PRK00575.1"/>
    <property type="match status" value="1"/>
</dbReference>
<sequence>MNALKPWHMLVLLVVVLLLFGAKRLPDLARSVGQSMKIFKSEVKDLREDADVVVDAAGSASRTAAQPSSESAQR</sequence>
<keyword evidence="3 9" id="KW-1003">Cell membrane</keyword>
<comment type="function">
    <text evidence="9">Part of the twin-arginine translocation (Tat) system that transports large folded proteins containing a characteristic twin-arginine motif in their signal peptide across membranes. TatA could form the protein-conducting channel of the Tat system.</text>
</comment>
<dbReference type="InterPro" id="IPR006312">
    <property type="entry name" value="TatA/E"/>
</dbReference>
<evidence type="ECO:0000256" key="9">
    <source>
        <dbReference type="HAMAP-Rule" id="MF_00236"/>
    </source>
</evidence>
<dbReference type="PANTHER" id="PTHR42982:SF8">
    <property type="entry name" value="SEC-INDEPENDENT PROTEIN TRANSLOCASE PROTEIN TATA"/>
    <property type="match status" value="1"/>
</dbReference>
<keyword evidence="5 9" id="KW-0653">Protein transport</keyword>
<evidence type="ECO:0000256" key="4">
    <source>
        <dbReference type="ARBA" id="ARBA00022692"/>
    </source>
</evidence>
<evidence type="ECO:0000256" key="8">
    <source>
        <dbReference type="ARBA" id="ARBA00023136"/>
    </source>
</evidence>
<evidence type="ECO:0000256" key="3">
    <source>
        <dbReference type="ARBA" id="ARBA00022475"/>
    </source>
</evidence>
<dbReference type="EMBL" id="AP027729">
    <property type="protein sequence ID" value="BDZ41954.1"/>
    <property type="molecule type" value="Genomic_DNA"/>
</dbReference>
<comment type="subunit">
    <text evidence="9">The Tat system comprises two distinct complexes: a TatABC complex, containing multiple copies of TatA, TatB and TatC subunits, and a separate TatA complex, containing only TatA subunits. Substrates initially bind to the TatABC complex, which probably triggers association of the separate TatA complex to form the active translocon.</text>
</comment>
<proteinExistence type="inferred from homology"/>
<dbReference type="PANTHER" id="PTHR42982">
    <property type="entry name" value="SEC-INDEPENDENT PROTEIN TRANSLOCASE PROTEIN TATA"/>
    <property type="match status" value="1"/>
</dbReference>
<comment type="similarity">
    <text evidence="9">Belongs to the TatA/E family.</text>
</comment>
<accession>A0ABN6XAS7</accession>
<evidence type="ECO:0000256" key="2">
    <source>
        <dbReference type="ARBA" id="ARBA00022448"/>
    </source>
</evidence>
<protein>
    <recommendedName>
        <fullName evidence="9">Sec-independent protein translocase protein TatA</fullName>
    </recommendedName>
</protein>
<evidence type="ECO:0000256" key="7">
    <source>
        <dbReference type="ARBA" id="ARBA00023010"/>
    </source>
</evidence>
<evidence type="ECO:0000313" key="11">
    <source>
        <dbReference type="Proteomes" id="UP001321475"/>
    </source>
</evidence>
<reference evidence="11" key="1">
    <citation type="journal article" date="2019" name="Int. J. Syst. Evol. Microbiol.">
        <title>The Global Catalogue of Microorganisms (GCM) 10K type strain sequencing project: providing services to taxonomists for standard genome sequencing and annotation.</title>
        <authorList>
            <consortium name="The Broad Institute Genomics Platform"/>
            <consortium name="The Broad Institute Genome Sequencing Center for Infectious Disease"/>
            <person name="Wu L."/>
            <person name="Ma J."/>
        </authorList>
    </citation>
    <scope>NUCLEOTIDE SEQUENCE [LARGE SCALE GENOMIC DNA]</scope>
    <source>
        <strain evidence="11">NBRC 108565</strain>
    </source>
</reference>
<evidence type="ECO:0000313" key="10">
    <source>
        <dbReference type="EMBL" id="BDZ41954.1"/>
    </source>
</evidence>
<gene>
    <name evidence="9" type="primary">tatA</name>
    <name evidence="10" type="ORF">GCM10025865_12530</name>
</gene>
<evidence type="ECO:0000256" key="6">
    <source>
        <dbReference type="ARBA" id="ARBA00022989"/>
    </source>
</evidence>
<dbReference type="Gene3D" id="1.20.5.3310">
    <property type="match status" value="1"/>
</dbReference>
<keyword evidence="7 9" id="KW-0811">Translocation</keyword>
<evidence type="ECO:0000256" key="5">
    <source>
        <dbReference type="ARBA" id="ARBA00022927"/>
    </source>
</evidence>
<dbReference type="RefSeq" id="WP_286219021.1">
    <property type="nucleotide sequence ID" value="NZ_AP027729.1"/>
</dbReference>
<dbReference type="InterPro" id="IPR003369">
    <property type="entry name" value="TatA/B/E"/>
</dbReference>
<name>A0ABN6XAS7_9CELL</name>
<evidence type="ECO:0000256" key="1">
    <source>
        <dbReference type="ARBA" id="ARBA00004162"/>
    </source>
</evidence>
<dbReference type="NCBIfam" id="TIGR01411">
    <property type="entry name" value="tatAE"/>
    <property type="match status" value="1"/>
</dbReference>
<dbReference type="Proteomes" id="UP001321475">
    <property type="component" value="Chromosome"/>
</dbReference>
<keyword evidence="11" id="KW-1185">Reference proteome</keyword>
<comment type="subcellular location">
    <subcellularLocation>
        <location evidence="1 9">Cell membrane</location>
        <topology evidence="1 9">Single-pass membrane protein</topology>
    </subcellularLocation>
</comment>
<keyword evidence="2 9" id="KW-0813">Transport</keyword>
<dbReference type="Pfam" id="PF02416">
    <property type="entry name" value="TatA_B_E"/>
    <property type="match status" value="1"/>
</dbReference>
<keyword evidence="4 9" id="KW-0812">Transmembrane</keyword>
<keyword evidence="6 9" id="KW-1133">Transmembrane helix</keyword>